<sequence>MARQQADPSFVLNFFIEELNSDNVHHRLFAANNISLVAAAMGPDHARTDLMQFLMSANQLDGEVQMSLAGGLGTLIKYVGGAEYAHVLLGPLKVLASAEESIVRDKAIESMGTICDAIPAANADTNLMTTFKDLAGAEFFTARASACAFIVKIYSKVSDPNKTQLRNIFKTLVKDETPMVRRSALKYLPKLCEALPANIIIGEVAKEILENSENDDEDSVRLLLPATLSVISGKLSDNERLTLIIPLVKNIVKDGSWRVRSALANELPTIAKPFTQESVMNDICLLLFCLMRDPEAETKTAACKAISGILTLLKGQEAFIADKFVPEIGNLTNDGAPQVRREVALRLMELASVIDRHSANASIVPLFVQILRESDNEASVALLTSLLTYVDKVDLAGMTPAILPVILEIAGETHWRVKVVIIKLIPSFANVLGIDEFTKKLFPLVNTWLSDSIYSVREQMSSQLGALVQQFGVDWGTQALAPVILQFKNNQNYLIRQVTLMCVNHLQGFLPMNVLVKNFLPVVLHMSNDRVANVKFQVAKTLLLFVGTNEPKVNQQVQACLKTLSNDSDTDVKYFACMALLKCQS</sequence>
<keyword evidence="1" id="KW-0677">Repeat</keyword>
<feature type="repeat" description="HEAT" evidence="2">
    <location>
        <begin position="165"/>
        <end position="203"/>
    </location>
</feature>
<organism evidence="3 4">
    <name type="scientific">Tritrichomonas musculus</name>
    <dbReference type="NCBI Taxonomy" id="1915356"/>
    <lineage>
        <taxon>Eukaryota</taxon>
        <taxon>Metamonada</taxon>
        <taxon>Parabasalia</taxon>
        <taxon>Tritrichomonadida</taxon>
        <taxon>Tritrichomonadidae</taxon>
        <taxon>Tritrichomonas</taxon>
    </lineage>
</organism>
<feature type="repeat" description="HEAT" evidence="2">
    <location>
        <begin position="324"/>
        <end position="362"/>
    </location>
</feature>
<keyword evidence="4" id="KW-1185">Reference proteome</keyword>
<evidence type="ECO:0000256" key="1">
    <source>
        <dbReference type="ARBA" id="ARBA00022737"/>
    </source>
</evidence>
<dbReference type="PANTHER" id="PTHR10648:SF4">
    <property type="entry name" value="PROTEIN PHOSPHATASE 2 (FORMERLY 2A), REGULATORY SUBUNIT A, BETA ISOFORM-RELATED"/>
    <property type="match status" value="1"/>
</dbReference>
<dbReference type="PANTHER" id="PTHR10648">
    <property type="entry name" value="SERINE/THREONINE-PROTEIN PHOSPHATASE PP2A 65 KDA REGULATORY SUBUNIT"/>
    <property type="match status" value="1"/>
</dbReference>
<dbReference type="Gene3D" id="1.25.10.10">
    <property type="entry name" value="Leucine-rich Repeat Variant"/>
    <property type="match status" value="1"/>
</dbReference>
<comment type="caution">
    <text evidence="3">The sequence shown here is derived from an EMBL/GenBank/DDBJ whole genome shotgun (WGS) entry which is preliminary data.</text>
</comment>
<dbReference type="Proteomes" id="UP001470230">
    <property type="component" value="Unassembled WGS sequence"/>
</dbReference>
<feature type="repeat" description="HEAT" evidence="2">
    <location>
        <begin position="402"/>
        <end position="440"/>
    </location>
</feature>
<dbReference type="SUPFAM" id="SSF48371">
    <property type="entry name" value="ARM repeat"/>
    <property type="match status" value="1"/>
</dbReference>
<proteinExistence type="predicted"/>
<gene>
    <name evidence="3" type="ORF">M9Y10_045371</name>
</gene>
<evidence type="ECO:0000313" key="3">
    <source>
        <dbReference type="EMBL" id="KAK8882730.1"/>
    </source>
</evidence>
<dbReference type="InterPro" id="IPR011989">
    <property type="entry name" value="ARM-like"/>
</dbReference>
<accession>A0ABR2JV87</accession>
<evidence type="ECO:0000256" key="2">
    <source>
        <dbReference type="PROSITE-ProRule" id="PRU00103"/>
    </source>
</evidence>
<name>A0ABR2JV87_9EUKA</name>
<dbReference type="InterPro" id="IPR021133">
    <property type="entry name" value="HEAT_type_2"/>
</dbReference>
<evidence type="ECO:0008006" key="5">
    <source>
        <dbReference type="Google" id="ProtNLM"/>
    </source>
</evidence>
<dbReference type="EMBL" id="JAPFFF010000009">
    <property type="protein sequence ID" value="KAK8882730.1"/>
    <property type="molecule type" value="Genomic_DNA"/>
</dbReference>
<protein>
    <recommendedName>
        <fullName evidence="5">HEAT repeat family protein</fullName>
    </recommendedName>
</protein>
<dbReference type="PROSITE" id="PS50077">
    <property type="entry name" value="HEAT_REPEAT"/>
    <property type="match status" value="4"/>
</dbReference>
<dbReference type="InterPro" id="IPR051023">
    <property type="entry name" value="PP2A_Regulatory_Subunit_A"/>
</dbReference>
<feature type="repeat" description="HEAT" evidence="2">
    <location>
        <begin position="244"/>
        <end position="282"/>
    </location>
</feature>
<evidence type="ECO:0000313" key="4">
    <source>
        <dbReference type="Proteomes" id="UP001470230"/>
    </source>
</evidence>
<reference evidence="3 4" key="1">
    <citation type="submission" date="2024-04" db="EMBL/GenBank/DDBJ databases">
        <title>Tritrichomonas musculus Genome.</title>
        <authorList>
            <person name="Alves-Ferreira E."/>
            <person name="Grigg M."/>
            <person name="Lorenzi H."/>
            <person name="Galac M."/>
        </authorList>
    </citation>
    <scope>NUCLEOTIDE SEQUENCE [LARGE SCALE GENOMIC DNA]</scope>
    <source>
        <strain evidence="3 4">EAF2021</strain>
    </source>
</reference>
<dbReference type="InterPro" id="IPR016024">
    <property type="entry name" value="ARM-type_fold"/>
</dbReference>